<dbReference type="InParanoid" id="E1ZH75"/>
<dbReference type="InterPro" id="IPR022244">
    <property type="entry name" value="DUF3769"/>
</dbReference>
<dbReference type="EMBL" id="GL433846">
    <property type="protein sequence ID" value="EFN55073.1"/>
    <property type="molecule type" value="Genomic_DNA"/>
</dbReference>
<proteinExistence type="predicted"/>
<dbReference type="Proteomes" id="UP000008141">
    <property type="component" value="Unassembled WGS sequence"/>
</dbReference>
<dbReference type="OMA" id="ELEPCHA"/>
<dbReference type="GO" id="GO:0070300">
    <property type="term" value="F:phosphatidic acid binding"/>
    <property type="evidence" value="ECO:0007669"/>
    <property type="project" value="InterPro"/>
</dbReference>
<dbReference type="eggNOG" id="ENOG502R4W6">
    <property type="taxonomic scope" value="Eukaryota"/>
</dbReference>
<evidence type="ECO:0000313" key="3">
    <source>
        <dbReference type="Proteomes" id="UP000008141"/>
    </source>
</evidence>
<sequence>MPLVPESRRSRQDVKASIASQFWEQPVHSTKSLDGQLWSLPCEPPALNLTGSSGLSRTQQLLAAQAVRVPLFPSYDGSSDGLVLDRVLAKAGGRRWWTALSGRIKAQRAYSLAASEQVGKVDAVRDLGNYALCSRSRFQLGRRLVLDSVVEAPDAHKLRQRVTRRLSERRAARAAAAAAAPGAAAEADGLHVGAGAGAGAGAELAAEHSGDGPGPGTPAARCGVPELEPCHAHATLRCVLPGHDLAATAGYNLQYVDSTGDVSHVPLAVSLYLASHDRQDGLQYRVGLHQVTAPLTEVPPKPGAAQRWRTSLHAQGAVAVEGEAYVWKAAGSGNGGNSTGGSTSPASGASSAAAADGAFKQLGKGGGDEEAGREEPRRTKLASALERAADEDAVLLRKQNGDRVKRGEGQQGSADPSQPAEPALAAAGPDAGEASAGVGGEQQQAAAAAAGSPAQAAAGDAAAQDAGAGAAHQGLPGARLKDFIRPLEQLGEQVSDMLHNVTHPKQHPQPEGGSHQEQLEQQPRQAGDASGGGARGGAGSGGRGGIPAPGPLLGLSSHTITATIQESVALLQQVRESVERLTGNVQDGSLQRLSQQLADSRGTPQRRRPYSMLLAQPHLKLNAALGCLARMPLPPLRAFSFPHASLEPLDGSSGGGGGGGGLHTPHASTSSLLSRASYSSQLAEAWQPYFKATALRVFASAAVSGQLGRFTRPWLDFTAASARVDMALTSPHVVGDSSRRPDKHRAFALEGRGAWHALSLSLAQQVYGPVRARVDARFALDPTSVPASEGERSTLKGVLQTALSVRPSLLETVYGCDCVLPSTEGAARLAIWFSPKRRECMAELRFF</sequence>
<feature type="compositionally biased region" description="Low complexity" evidence="1">
    <location>
        <begin position="340"/>
        <end position="353"/>
    </location>
</feature>
<gene>
    <name evidence="2" type="ORF">CHLNCDRAFT_134955</name>
</gene>
<dbReference type="KEGG" id="cvr:CHLNCDRAFT_134955"/>
<feature type="compositionally biased region" description="Gly residues" evidence="1">
    <location>
        <begin position="529"/>
        <end position="547"/>
    </location>
</feature>
<feature type="region of interest" description="Disordered" evidence="1">
    <location>
        <begin position="334"/>
        <end position="353"/>
    </location>
</feature>
<dbReference type="GeneID" id="17354242"/>
<dbReference type="FunCoup" id="E1ZH75">
    <property type="interactions" value="594"/>
</dbReference>
<evidence type="ECO:0000256" key="1">
    <source>
        <dbReference type="SAM" id="MobiDB-lite"/>
    </source>
</evidence>
<dbReference type="OrthoDB" id="512148at2759"/>
<feature type="region of interest" description="Disordered" evidence="1">
    <location>
        <begin position="359"/>
        <end position="451"/>
    </location>
</feature>
<feature type="compositionally biased region" description="Basic and acidic residues" evidence="1">
    <location>
        <begin position="399"/>
        <end position="408"/>
    </location>
</feature>
<dbReference type="AlphaFoldDB" id="E1ZH75"/>
<evidence type="ECO:0000313" key="2">
    <source>
        <dbReference type="EMBL" id="EFN55073.1"/>
    </source>
</evidence>
<dbReference type="GO" id="GO:0034196">
    <property type="term" value="P:acylglycerol transport"/>
    <property type="evidence" value="ECO:0007669"/>
    <property type="project" value="InterPro"/>
</dbReference>
<dbReference type="PANTHER" id="PTHR34954">
    <property type="entry name" value="EXPRESSED PROTEIN"/>
    <property type="match status" value="1"/>
</dbReference>
<protein>
    <submittedName>
        <fullName evidence="2">Uncharacterized protein</fullName>
    </submittedName>
</protein>
<keyword evidence="3" id="KW-1185">Reference proteome</keyword>
<reference evidence="2 3" key="1">
    <citation type="journal article" date="2010" name="Plant Cell">
        <title>The Chlorella variabilis NC64A genome reveals adaptation to photosymbiosis, coevolution with viruses, and cryptic sex.</title>
        <authorList>
            <person name="Blanc G."/>
            <person name="Duncan G."/>
            <person name="Agarkova I."/>
            <person name="Borodovsky M."/>
            <person name="Gurnon J."/>
            <person name="Kuo A."/>
            <person name="Lindquist E."/>
            <person name="Lucas S."/>
            <person name="Pangilinan J."/>
            <person name="Polle J."/>
            <person name="Salamov A."/>
            <person name="Terry A."/>
            <person name="Yamada T."/>
            <person name="Dunigan D.D."/>
            <person name="Grigoriev I.V."/>
            <person name="Claverie J.M."/>
            <person name="Van Etten J.L."/>
        </authorList>
    </citation>
    <scope>NUCLEOTIDE SEQUENCE [LARGE SCALE GENOMIC DNA]</scope>
    <source>
        <strain evidence="2 3">NC64A</strain>
    </source>
</reference>
<feature type="region of interest" description="Disordered" evidence="1">
    <location>
        <begin position="501"/>
        <end position="552"/>
    </location>
</feature>
<name>E1ZH75_CHLVA</name>
<organism evidence="3">
    <name type="scientific">Chlorella variabilis</name>
    <name type="common">Green alga</name>
    <dbReference type="NCBI Taxonomy" id="554065"/>
    <lineage>
        <taxon>Eukaryota</taxon>
        <taxon>Viridiplantae</taxon>
        <taxon>Chlorophyta</taxon>
        <taxon>core chlorophytes</taxon>
        <taxon>Trebouxiophyceae</taxon>
        <taxon>Chlorellales</taxon>
        <taxon>Chlorellaceae</taxon>
        <taxon>Chlorella clade</taxon>
        <taxon>Chlorella</taxon>
    </lineage>
</organism>
<dbReference type="RefSeq" id="XP_005847175.1">
    <property type="nucleotide sequence ID" value="XM_005847113.1"/>
</dbReference>
<feature type="compositionally biased region" description="Gly residues" evidence="1">
    <location>
        <begin position="652"/>
        <end position="662"/>
    </location>
</feature>
<dbReference type="PANTHER" id="PTHR34954:SF3">
    <property type="entry name" value="EXPRESSED PROTEIN"/>
    <property type="match status" value="1"/>
</dbReference>
<feature type="compositionally biased region" description="Low complexity" evidence="1">
    <location>
        <begin position="420"/>
        <end position="451"/>
    </location>
</feature>
<accession>E1ZH75</accession>
<feature type="region of interest" description="Disordered" evidence="1">
    <location>
        <begin position="649"/>
        <end position="668"/>
    </location>
</feature>
<dbReference type="GO" id="GO:1990052">
    <property type="term" value="P:ER to chloroplast lipid transport"/>
    <property type="evidence" value="ECO:0007669"/>
    <property type="project" value="InterPro"/>
</dbReference>
<dbReference type="Pfam" id="PF12600">
    <property type="entry name" value="DUF3769"/>
    <property type="match status" value="1"/>
</dbReference>
<dbReference type="InterPro" id="IPR044160">
    <property type="entry name" value="TGD4-like"/>
</dbReference>